<dbReference type="GO" id="GO:0016020">
    <property type="term" value="C:membrane"/>
    <property type="evidence" value="ECO:0007669"/>
    <property type="project" value="TreeGrafter"/>
</dbReference>
<evidence type="ECO:0000256" key="2">
    <source>
        <dbReference type="ARBA" id="ARBA00001947"/>
    </source>
</evidence>
<dbReference type="RefSeq" id="WP_145429846.1">
    <property type="nucleotide sequence ID" value="NZ_CP036339.1"/>
</dbReference>
<feature type="domain" description="Peptidase M1 membrane alanine aminopeptidase" evidence="14">
    <location>
        <begin position="267"/>
        <end position="476"/>
    </location>
</feature>
<dbReference type="InterPro" id="IPR011989">
    <property type="entry name" value="ARM-like"/>
</dbReference>
<evidence type="ECO:0000256" key="4">
    <source>
        <dbReference type="ARBA" id="ARBA00012564"/>
    </source>
</evidence>
<dbReference type="GO" id="GO:0016285">
    <property type="term" value="F:alanyl aminopeptidase activity"/>
    <property type="evidence" value="ECO:0007669"/>
    <property type="project" value="UniProtKB-EC"/>
</dbReference>
<dbReference type="AlphaFoldDB" id="A0A517TRA6"/>
<evidence type="ECO:0000259" key="15">
    <source>
        <dbReference type="Pfam" id="PF17900"/>
    </source>
</evidence>
<dbReference type="CDD" id="cd09603">
    <property type="entry name" value="M1_APN_like"/>
    <property type="match status" value="1"/>
</dbReference>
<dbReference type="KEGG" id="llh:I41_00530"/>
<proteinExistence type="inferred from homology"/>
<dbReference type="PANTHER" id="PTHR11533:SF174">
    <property type="entry name" value="PUROMYCIN-SENSITIVE AMINOPEPTIDASE-RELATED"/>
    <property type="match status" value="1"/>
</dbReference>
<evidence type="ECO:0000259" key="14">
    <source>
        <dbReference type="Pfam" id="PF01433"/>
    </source>
</evidence>
<dbReference type="PANTHER" id="PTHR11533">
    <property type="entry name" value="PROTEASE M1 ZINC METALLOPROTEASE"/>
    <property type="match status" value="1"/>
</dbReference>
<feature type="signal peptide" evidence="13">
    <location>
        <begin position="1"/>
        <end position="23"/>
    </location>
</feature>
<protein>
    <recommendedName>
        <fullName evidence="5">Aminopeptidase N</fullName>
        <ecNumber evidence="4">3.4.11.2</ecNumber>
    </recommendedName>
</protein>
<name>A0A517TRA6_9BACT</name>
<evidence type="ECO:0000256" key="8">
    <source>
        <dbReference type="ARBA" id="ARBA00022723"/>
    </source>
</evidence>
<dbReference type="Pfam" id="PF13646">
    <property type="entry name" value="HEAT_2"/>
    <property type="match status" value="1"/>
</dbReference>
<evidence type="ECO:0000256" key="6">
    <source>
        <dbReference type="ARBA" id="ARBA00022438"/>
    </source>
</evidence>
<dbReference type="Pfam" id="PF17900">
    <property type="entry name" value="Peptidase_M1_N"/>
    <property type="match status" value="1"/>
</dbReference>
<dbReference type="GO" id="GO:0005615">
    <property type="term" value="C:extracellular space"/>
    <property type="evidence" value="ECO:0007669"/>
    <property type="project" value="TreeGrafter"/>
</dbReference>
<dbReference type="SUPFAM" id="SSF48371">
    <property type="entry name" value="ARM repeat"/>
    <property type="match status" value="1"/>
</dbReference>
<dbReference type="GO" id="GO:0042277">
    <property type="term" value="F:peptide binding"/>
    <property type="evidence" value="ECO:0007669"/>
    <property type="project" value="TreeGrafter"/>
</dbReference>
<dbReference type="InterPro" id="IPR004155">
    <property type="entry name" value="PBS_lyase_HEAT"/>
</dbReference>
<keyword evidence="13" id="KW-0732">Signal</keyword>
<evidence type="ECO:0000256" key="13">
    <source>
        <dbReference type="SAM" id="SignalP"/>
    </source>
</evidence>
<sequence length="879" mass="98772" precursor="true">MRHLLSSLAFAVALLASVESLFANEHQADCRYCNALAAWADPPQASNGRNYAPDRQVDMKHIKLDVTPDFEHRTVAGTATIRFSPILKPVKSLRLDGARLKVSDVRSKHAISDFSADDESVTVLFDSAIPVGEEAEVEIDYSAEPVEGLYFRTAAMGLPEGDDHCWTQGEPHEARHWFPCFDYPNERASSEIICHVPKEMKVVSNGKLVGETEEDGGMKQVHWLQEKPHVSYLICMIAGHLEKLEAKHRDVPLGFYTQPSKAKHAEFAFRDTPAIMAFYEEEIGVPYPWDKYDQATCADYHWGGMENTTITTLTQRTIYSDATENVRSSRSLDAHEMAHQWFGDYVTCKDWSHLWLNEGFATFYALLYEGHKEGRDAMLYGLYLDARDDIGPYEKDLRPIVYRDYKVPREQFDFRAYPKGSWVLHMLRSQLGEETYRKAIKTYLEQHALGEVVTDDLRQAFEALSGKPLDRFFDQWVYHGGMPQLKVSYQWLPEEKLAHVTVEQTQETGDKVLLFDIDTTLRFIVDGKEHDELITINGKKQDFYVALPGEPEVVRFDPEYTLLAKVDFSKSAKLLEAQLANAEDMIGRVLACDELADVKTQDAVAALKKALNEDAFFGVRCAAARALRKIRTEEAVAALLDSVNQDDARVRKHVVEELGYCYREDAAKQLLATLETEKNPAVVATALRGLASYQGDAASAAAKKALGDQSWGGEPVGAALGVIRDLNDPALADAVMDTIKLREQTLDPRDVSEGMITVAKLSQRGKRKESAFKFFVGYLNHPRQTMQEAAIRGLGELHHPAARPLLTPIATNKTDRTLATVAKAALGEIDKETALVPKEVGDLRKEVRELQESQEKLQKKLEELEGKKKAEEKSAEKKD</sequence>
<dbReference type="GO" id="GO:0005737">
    <property type="term" value="C:cytoplasm"/>
    <property type="evidence" value="ECO:0007669"/>
    <property type="project" value="TreeGrafter"/>
</dbReference>
<keyword evidence="6 16" id="KW-0031">Aminopeptidase</keyword>
<dbReference type="InterPro" id="IPR050344">
    <property type="entry name" value="Peptidase_M1_aminopeptidases"/>
</dbReference>
<feature type="coiled-coil region" evidence="12">
    <location>
        <begin position="840"/>
        <end position="874"/>
    </location>
</feature>
<dbReference type="GO" id="GO:0070006">
    <property type="term" value="F:metalloaminopeptidase activity"/>
    <property type="evidence" value="ECO:0007669"/>
    <property type="project" value="TreeGrafter"/>
</dbReference>
<dbReference type="InterPro" id="IPR016024">
    <property type="entry name" value="ARM-type_fold"/>
</dbReference>
<dbReference type="Gene3D" id="2.60.40.1730">
    <property type="entry name" value="tricorn interacting facor f3 domain"/>
    <property type="match status" value="1"/>
</dbReference>
<keyword evidence="7" id="KW-0645">Protease</keyword>
<evidence type="ECO:0000256" key="9">
    <source>
        <dbReference type="ARBA" id="ARBA00022801"/>
    </source>
</evidence>
<keyword evidence="11" id="KW-0482">Metalloprotease</keyword>
<evidence type="ECO:0000256" key="12">
    <source>
        <dbReference type="SAM" id="Coils"/>
    </source>
</evidence>
<dbReference type="InterPro" id="IPR014782">
    <property type="entry name" value="Peptidase_M1_dom"/>
</dbReference>
<comment type="cofactor">
    <cofactor evidence="2">
        <name>Zn(2+)</name>
        <dbReference type="ChEBI" id="CHEBI:29105"/>
    </cofactor>
</comment>
<dbReference type="GO" id="GO:0006508">
    <property type="term" value="P:proteolysis"/>
    <property type="evidence" value="ECO:0007669"/>
    <property type="project" value="UniProtKB-KW"/>
</dbReference>
<evidence type="ECO:0000256" key="7">
    <source>
        <dbReference type="ARBA" id="ARBA00022670"/>
    </source>
</evidence>
<dbReference type="SUPFAM" id="SSF63737">
    <property type="entry name" value="Leukotriene A4 hydrolase N-terminal domain"/>
    <property type="match status" value="1"/>
</dbReference>
<feature type="domain" description="Aminopeptidase N-like N-terminal" evidence="15">
    <location>
        <begin position="61"/>
        <end position="233"/>
    </location>
</feature>
<comment type="similarity">
    <text evidence="3">Belongs to the peptidase M1 family.</text>
</comment>
<dbReference type="SUPFAM" id="SSF55486">
    <property type="entry name" value="Metalloproteases ('zincins'), catalytic domain"/>
    <property type="match status" value="1"/>
</dbReference>
<dbReference type="EC" id="3.4.11.2" evidence="4"/>
<dbReference type="Pfam" id="PF01433">
    <property type="entry name" value="Peptidase_M1"/>
    <property type="match status" value="1"/>
</dbReference>
<evidence type="ECO:0000313" key="16">
    <source>
        <dbReference type="EMBL" id="QDT70900.1"/>
    </source>
</evidence>
<dbReference type="Gene3D" id="1.25.10.10">
    <property type="entry name" value="Leucine-rich Repeat Variant"/>
    <property type="match status" value="3"/>
</dbReference>
<accession>A0A517TRA6</accession>
<evidence type="ECO:0000313" key="17">
    <source>
        <dbReference type="Proteomes" id="UP000317909"/>
    </source>
</evidence>
<keyword evidence="12" id="KW-0175">Coiled coil</keyword>
<dbReference type="GO" id="GO:0008270">
    <property type="term" value="F:zinc ion binding"/>
    <property type="evidence" value="ECO:0007669"/>
    <property type="project" value="InterPro"/>
</dbReference>
<dbReference type="InterPro" id="IPR045357">
    <property type="entry name" value="Aminopeptidase_N-like_N"/>
</dbReference>
<evidence type="ECO:0000256" key="1">
    <source>
        <dbReference type="ARBA" id="ARBA00000098"/>
    </source>
</evidence>
<dbReference type="InterPro" id="IPR042097">
    <property type="entry name" value="Aminopeptidase_N-like_N_sf"/>
</dbReference>
<keyword evidence="17" id="KW-1185">Reference proteome</keyword>
<comment type="catalytic activity">
    <reaction evidence="1">
        <text>Release of an N-terminal amino acid, Xaa-|-Yaa- from a peptide, amide or arylamide. Xaa is preferably Ala, but may be most amino acids including Pro (slow action). When a terminal hydrophobic residue is followed by a prolyl residue, the two may be released as an intact Xaa-Pro dipeptide.</text>
        <dbReference type="EC" id="3.4.11.2"/>
    </reaction>
</comment>
<reference evidence="16 17" key="1">
    <citation type="submission" date="2019-02" db="EMBL/GenBank/DDBJ databases">
        <title>Deep-cultivation of Planctomycetes and their phenomic and genomic characterization uncovers novel biology.</title>
        <authorList>
            <person name="Wiegand S."/>
            <person name="Jogler M."/>
            <person name="Boedeker C."/>
            <person name="Pinto D."/>
            <person name="Vollmers J."/>
            <person name="Rivas-Marin E."/>
            <person name="Kohn T."/>
            <person name="Peeters S.H."/>
            <person name="Heuer A."/>
            <person name="Rast P."/>
            <person name="Oberbeckmann S."/>
            <person name="Bunk B."/>
            <person name="Jeske O."/>
            <person name="Meyerdierks A."/>
            <person name="Storesund J.E."/>
            <person name="Kallscheuer N."/>
            <person name="Luecker S."/>
            <person name="Lage O.M."/>
            <person name="Pohl T."/>
            <person name="Merkel B.J."/>
            <person name="Hornburger P."/>
            <person name="Mueller R.-W."/>
            <person name="Bruemmer F."/>
            <person name="Labrenz M."/>
            <person name="Spormann A.M."/>
            <person name="Op den Camp H."/>
            <person name="Overmann J."/>
            <person name="Amann R."/>
            <person name="Jetten M.S.M."/>
            <person name="Mascher T."/>
            <person name="Medema M.H."/>
            <person name="Devos D.P."/>
            <person name="Kaster A.-K."/>
            <person name="Ovreas L."/>
            <person name="Rohde M."/>
            <person name="Galperin M.Y."/>
            <person name="Jogler C."/>
        </authorList>
    </citation>
    <scope>NUCLEOTIDE SEQUENCE [LARGE SCALE GENOMIC DNA]</scope>
    <source>
        <strain evidence="16 17">I41</strain>
    </source>
</reference>
<evidence type="ECO:0000256" key="11">
    <source>
        <dbReference type="ARBA" id="ARBA00023049"/>
    </source>
</evidence>
<dbReference type="SMART" id="SM00567">
    <property type="entry name" value="EZ_HEAT"/>
    <property type="match status" value="4"/>
</dbReference>
<organism evidence="16 17">
    <name type="scientific">Lacipirellula limnantheis</name>
    <dbReference type="NCBI Taxonomy" id="2528024"/>
    <lineage>
        <taxon>Bacteria</taxon>
        <taxon>Pseudomonadati</taxon>
        <taxon>Planctomycetota</taxon>
        <taxon>Planctomycetia</taxon>
        <taxon>Pirellulales</taxon>
        <taxon>Lacipirellulaceae</taxon>
        <taxon>Lacipirellula</taxon>
    </lineage>
</organism>
<keyword evidence="9 16" id="KW-0378">Hydrolase</keyword>
<feature type="chain" id="PRO_5021903311" description="Aminopeptidase N" evidence="13">
    <location>
        <begin position="24"/>
        <end position="879"/>
    </location>
</feature>
<dbReference type="OrthoDB" id="9814383at2"/>
<evidence type="ECO:0000256" key="3">
    <source>
        <dbReference type="ARBA" id="ARBA00010136"/>
    </source>
</evidence>
<dbReference type="Proteomes" id="UP000317909">
    <property type="component" value="Chromosome"/>
</dbReference>
<dbReference type="EMBL" id="CP036339">
    <property type="protein sequence ID" value="QDT70900.1"/>
    <property type="molecule type" value="Genomic_DNA"/>
</dbReference>
<keyword evidence="10" id="KW-0862">Zinc</keyword>
<evidence type="ECO:0000256" key="10">
    <source>
        <dbReference type="ARBA" id="ARBA00022833"/>
    </source>
</evidence>
<dbReference type="InterPro" id="IPR027268">
    <property type="entry name" value="Peptidase_M4/M1_CTD_sf"/>
</dbReference>
<dbReference type="PRINTS" id="PR00756">
    <property type="entry name" value="ALADIPTASE"/>
</dbReference>
<keyword evidence="8" id="KW-0479">Metal-binding</keyword>
<dbReference type="Gene3D" id="1.10.390.10">
    <property type="entry name" value="Neutral Protease Domain 2"/>
    <property type="match status" value="1"/>
</dbReference>
<evidence type="ECO:0000256" key="5">
    <source>
        <dbReference type="ARBA" id="ARBA00015611"/>
    </source>
</evidence>
<dbReference type="GO" id="GO:0043171">
    <property type="term" value="P:peptide catabolic process"/>
    <property type="evidence" value="ECO:0007669"/>
    <property type="project" value="TreeGrafter"/>
</dbReference>
<gene>
    <name evidence="16" type="primary">pepN</name>
    <name evidence="16" type="ORF">I41_00530</name>
</gene>
<dbReference type="InterPro" id="IPR001930">
    <property type="entry name" value="Peptidase_M1"/>
</dbReference>